<proteinExistence type="predicted"/>
<dbReference type="AlphaFoldDB" id="A0A1F5E226"/>
<dbReference type="EMBL" id="MEZQ01000014">
    <property type="protein sequence ID" value="OGD61366.1"/>
    <property type="molecule type" value="Genomic_DNA"/>
</dbReference>
<accession>A0A1F5E226</accession>
<reference evidence="1 2" key="1">
    <citation type="journal article" date="2016" name="Nat. Commun.">
        <title>Thousands of microbial genomes shed light on interconnected biogeochemical processes in an aquifer system.</title>
        <authorList>
            <person name="Anantharaman K."/>
            <person name="Brown C.T."/>
            <person name="Hug L.A."/>
            <person name="Sharon I."/>
            <person name="Castelle C.J."/>
            <person name="Probst A.J."/>
            <person name="Thomas B.C."/>
            <person name="Singh A."/>
            <person name="Wilkins M.J."/>
            <person name="Karaoz U."/>
            <person name="Brodie E.L."/>
            <person name="Williams K.H."/>
            <person name="Hubbard S.S."/>
            <person name="Banfield J.F."/>
        </authorList>
    </citation>
    <scope>NUCLEOTIDE SEQUENCE [LARGE SCALE GENOMIC DNA]</scope>
</reference>
<evidence type="ECO:0000313" key="1">
    <source>
        <dbReference type="EMBL" id="OGD61366.1"/>
    </source>
</evidence>
<name>A0A1F5E226_9BACT</name>
<gene>
    <name evidence="1" type="ORF">A3I57_03180</name>
</gene>
<organism evidence="1 2">
    <name type="scientific">Candidatus Beckwithbacteria bacterium RIFCSPLOWO2_02_FULL_47_23</name>
    <dbReference type="NCBI Taxonomy" id="1797463"/>
    <lineage>
        <taxon>Bacteria</taxon>
        <taxon>Candidatus Beckwithiibacteriota</taxon>
    </lineage>
</organism>
<evidence type="ECO:0000313" key="2">
    <source>
        <dbReference type="Proteomes" id="UP000176364"/>
    </source>
</evidence>
<sequence>MAKERIQLGAQEIIPGSWFTAEALSLTSESVTVGGNVEGIRGGGFYGKVMLFEKEVIKITEPDSWHKLWRHINWGLSPFPSQSNELAAQLDFLAGRIINRVVPEVTDGRVVTPDAIGYVDLEKIGFGQVIERMRGRGARFYPESENDIFNQTRQQIWELGIALGLEQVAQVHPDNPFGKPNLWTTDDGQMIWLDVLPAIKHTGWVWPAFNFKFHKDVRERVGGGEETFNRIHTDRLRKFLGNRSEELSGNLSYRGCS</sequence>
<dbReference type="Proteomes" id="UP000176364">
    <property type="component" value="Unassembled WGS sequence"/>
</dbReference>
<protein>
    <submittedName>
        <fullName evidence="1">Uncharacterized protein</fullName>
    </submittedName>
</protein>
<comment type="caution">
    <text evidence="1">The sequence shown here is derived from an EMBL/GenBank/DDBJ whole genome shotgun (WGS) entry which is preliminary data.</text>
</comment>